<dbReference type="STRING" id="989403.SAMN05421798_10978"/>
<accession>A0A165ZG72</accession>
<keyword evidence="2" id="KW-0276">Fatty acid metabolism</keyword>
<dbReference type="PROSITE" id="PS00455">
    <property type="entry name" value="AMP_BINDING"/>
    <property type="match status" value="1"/>
</dbReference>
<sequence>MALDLADSPSVIHLLRQRAVDWRGRVAMYHKVLGLWQPLSWDAYYTLICEAATACNFLGLTPGTGAAILSENRPEWLIADFAAIMCGLLSNGIYTTSSTEQIAYQIEKSGSEILFVEGGELLDKVLAMDARVLAKLKKIILFDMDGLQDLDHPLCVSWDEFLKLGRTALESEPDIPDQMIDELTIDKIAILIFTSGTTGAPKAAMISHRNILVQTNAWMSHYELSFRDRVICYLPLCHIAERQFSGMTPLATGAVVHFAESMEALGENMREVKPTVLFAPPRIYEKLSAQINLAIAEVRPLSAYAYQAARRRISNGATPLMRWVLKKTVLNNVLRVMGLSELRLGITGAAAASEELVDWYLSLGIPLYELFGMTETTGAVTHINRDGTHQFCGPPIEVGEVRIGSNNELQVRGPQVFCGYYGDREKTAEAITPDGWLNTGDQARIDEAGNIQIIGRIKDLLITSGGKNIAPSKIEGKIKASPYVVDAMLVGEGRKFITCLVMIDQETVSRFARDNGISFTDYKNLCRQTAVEELVRSEIAQVNSTVSRVEQVKDFKIIDVDLDAEDDELTPTLKLKRTQIEKKYSTQIEEMYSHA</sequence>
<dbReference type="InterPro" id="IPR042099">
    <property type="entry name" value="ANL_N_sf"/>
</dbReference>
<dbReference type="GO" id="GO:0004467">
    <property type="term" value="F:long-chain fatty acid-CoA ligase activity"/>
    <property type="evidence" value="ECO:0007669"/>
    <property type="project" value="UniProtKB-EC"/>
</dbReference>
<dbReference type="EMBL" id="LMCB01000012">
    <property type="protein sequence ID" value="KZL19864.1"/>
    <property type="molecule type" value="Genomic_DNA"/>
</dbReference>
<dbReference type="Gene3D" id="3.40.50.12780">
    <property type="entry name" value="N-terminal domain of ligase-like"/>
    <property type="match status" value="1"/>
</dbReference>
<keyword evidence="3" id="KW-0443">Lipid metabolism</keyword>
<evidence type="ECO:0000256" key="3">
    <source>
        <dbReference type="ARBA" id="ARBA00023098"/>
    </source>
</evidence>
<evidence type="ECO:0000256" key="2">
    <source>
        <dbReference type="ARBA" id="ARBA00022832"/>
    </source>
</evidence>
<evidence type="ECO:0000313" key="5">
    <source>
        <dbReference type="EMBL" id="KZL19864.1"/>
    </source>
</evidence>
<dbReference type="InterPro" id="IPR020845">
    <property type="entry name" value="AMP-binding_CS"/>
</dbReference>
<dbReference type="OrthoDB" id="9803968at2"/>
<reference evidence="5 6" key="1">
    <citation type="journal article" date="2016" name="Front. Microbiol.">
        <title>Comparative Genomic Analysis Reveals a Diverse Repertoire of Genes Involved in Prokaryote-Eukaryote Interactions within the Pseudovibrio Genus.</title>
        <authorList>
            <person name="Romano S."/>
            <person name="Fernandez-Guerra A."/>
            <person name="Reen F.J."/>
            <person name="Glockner F.O."/>
            <person name="Crowley S.P."/>
            <person name="O'Sullivan O."/>
            <person name="Cotter P.D."/>
            <person name="Adams C."/>
            <person name="Dobson A.D."/>
            <person name="O'Gara F."/>
        </authorList>
    </citation>
    <scope>NUCLEOTIDE SEQUENCE [LARGE SCALE GENOMIC DNA]</scope>
    <source>
        <strain evidence="5 6">Ad2</strain>
    </source>
</reference>
<proteinExistence type="predicted"/>
<gene>
    <name evidence="5" type="ORF">PsAD2_01686</name>
</gene>
<dbReference type="Pfam" id="PF00501">
    <property type="entry name" value="AMP-binding"/>
    <property type="match status" value="1"/>
</dbReference>
<dbReference type="Pfam" id="PF23562">
    <property type="entry name" value="AMP-binding_C_3"/>
    <property type="match status" value="1"/>
</dbReference>
<keyword evidence="6" id="KW-1185">Reference proteome</keyword>
<dbReference type="AlphaFoldDB" id="A0A165ZG72"/>
<dbReference type="InterPro" id="IPR000873">
    <property type="entry name" value="AMP-dep_synth/lig_dom"/>
</dbReference>
<evidence type="ECO:0000256" key="1">
    <source>
        <dbReference type="ARBA" id="ARBA00022598"/>
    </source>
</evidence>
<evidence type="ECO:0000259" key="4">
    <source>
        <dbReference type="Pfam" id="PF00501"/>
    </source>
</evidence>
<dbReference type="Proteomes" id="UP000076577">
    <property type="component" value="Unassembled WGS sequence"/>
</dbReference>
<organism evidence="5 6">
    <name type="scientific">Pseudovibrio axinellae</name>
    <dbReference type="NCBI Taxonomy" id="989403"/>
    <lineage>
        <taxon>Bacteria</taxon>
        <taxon>Pseudomonadati</taxon>
        <taxon>Pseudomonadota</taxon>
        <taxon>Alphaproteobacteria</taxon>
        <taxon>Hyphomicrobiales</taxon>
        <taxon>Stappiaceae</taxon>
        <taxon>Pseudovibrio</taxon>
    </lineage>
</organism>
<dbReference type="SUPFAM" id="SSF56801">
    <property type="entry name" value="Acetyl-CoA synthetase-like"/>
    <property type="match status" value="1"/>
</dbReference>
<keyword evidence="1 5" id="KW-0436">Ligase</keyword>
<dbReference type="CDD" id="cd05907">
    <property type="entry name" value="VL_LC_FACS_like"/>
    <property type="match status" value="1"/>
</dbReference>
<dbReference type="RefSeq" id="WP_068004813.1">
    <property type="nucleotide sequence ID" value="NZ_FOFM01000009.1"/>
</dbReference>
<dbReference type="GO" id="GO:0016020">
    <property type="term" value="C:membrane"/>
    <property type="evidence" value="ECO:0007669"/>
    <property type="project" value="TreeGrafter"/>
</dbReference>
<feature type="domain" description="AMP-dependent synthetase/ligase" evidence="4">
    <location>
        <begin position="16"/>
        <end position="421"/>
    </location>
</feature>
<name>A0A165ZG72_9HYPH</name>
<dbReference type="PATRIC" id="fig|989403.3.peg.1791"/>
<evidence type="ECO:0000313" key="6">
    <source>
        <dbReference type="Proteomes" id="UP000076577"/>
    </source>
</evidence>
<comment type="caution">
    <text evidence="5">The sequence shown here is derived from an EMBL/GenBank/DDBJ whole genome shotgun (WGS) entry which is preliminary data.</text>
</comment>
<dbReference type="PANTHER" id="PTHR43272:SF32">
    <property type="entry name" value="AMP-DEPENDENT SYNTHETASE_LIGASE DOMAIN-CONTAINING PROTEIN"/>
    <property type="match status" value="1"/>
</dbReference>
<protein>
    <submittedName>
        <fullName evidence="5">Long-chain-fatty-acid--CoA ligase FadD15</fullName>
        <ecNumber evidence="5">6.2.1.3</ecNumber>
    </submittedName>
</protein>
<dbReference type="PANTHER" id="PTHR43272">
    <property type="entry name" value="LONG-CHAIN-FATTY-ACID--COA LIGASE"/>
    <property type="match status" value="1"/>
</dbReference>
<dbReference type="EC" id="6.2.1.3" evidence="5"/>